<evidence type="ECO:0000256" key="1">
    <source>
        <dbReference type="ARBA" id="ARBA00008664"/>
    </source>
</evidence>
<comment type="similarity">
    <text evidence="1">Belongs to the phospholipase D family.</text>
</comment>
<keyword evidence="4" id="KW-1185">Reference proteome</keyword>
<evidence type="ECO:0000259" key="2">
    <source>
        <dbReference type="PROSITE" id="PS50035"/>
    </source>
</evidence>
<dbReference type="PROSITE" id="PS50035">
    <property type="entry name" value="PLD"/>
    <property type="match status" value="2"/>
</dbReference>
<dbReference type="SUPFAM" id="SSF56024">
    <property type="entry name" value="Phospholipase D/nuclease"/>
    <property type="match status" value="2"/>
</dbReference>
<dbReference type="Proteomes" id="UP000472272">
    <property type="component" value="Chromosome 16"/>
</dbReference>
<feature type="domain" description="PLD phosphodiesterase" evidence="2">
    <location>
        <begin position="387"/>
        <end position="413"/>
    </location>
</feature>
<dbReference type="InterPro" id="IPR032803">
    <property type="entry name" value="PLDc_3"/>
</dbReference>
<dbReference type="SMART" id="SM00155">
    <property type="entry name" value="PLDc"/>
    <property type="match status" value="2"/>
</dbReference>
<feature type="domain" description="PLD phosphodiesterase" evidence="2">
    <location>
        <begin position="172"/>
        <end position="199"/>
    </location>
</feature>
<dbReference type="AlphaFoldDB" id="A0A670JTL8"/>
<evidence type="ECO:0000313" key="3">
    <source>
        <dbReference type="Ensembl" id="ENSPMRP00000027801.1"/>
    </source>
</evidence>
<dbReference type="Gene3D" id="3.30.870.10">
    <property type="entry name" value="Endonuclease Chain A"/>
    <property type="match status" value="2"/>
</dbReference>
<dbReference type="InterPro" id="IPR001736">
    <property type="entry name" value="PLipase_D/transphosphatidylase"/>
</dbReference>
<dbReference type="Pfam" id="PF13918">
    <property type="entry name" value="PLDc_3"/>
    <property type="match status" value="1"/>
</dbReference>
<dbReference type="OMA" id="SCWQHSY"/>
<reference evidence="3" key="2">
    <citation type="submission" date="2025-08" db="UniProtKB">
        <authorList>
            <consortium name="Ensembl"/>
        </authorList>
    </citation>
    <scope>IDENTIFICATION</scope>
</reference>
<dbReference type="Ensembl" id="ENSPMRT00000029489.1">
    <property type="protein sequence ID" value="ENSPMRP00000027801.1"/>
    <property type="gene ID" value="ENSPMRG00000017922.1"/>
</dbReference>
<evidence type="ECO:0000313" key="4">
    <source>
        <dbReference type="Proteomes" id="UP000472272"/>
    </source>
</evidence>
<dbReference type="PANTHER" id="PTHR10185">
    <property type="entry name" value="PHOSPHOLIPASE D - RELATED"/>
    <property type="match status" value="1"/>
</dbReference>
<dbReference type="PANTHER" id="PTHR10185:SF26">
    <property type="entry name" value="PHOSPHOLIPASE D FAMILY, MEMBER 7"/>
    <property type="match status" value="1"/>
</dbReference>
<protein>
    <recommendedName>
        <fullName evidence="2">PLD phosphodiesterase domain-containing protein</fullName>
    </recommendedName>
</protein>
<reference evidence="3" key="3">
    <citation type="submission" date="2025-09" db="UniProtKB">
        <authorList>
            <consortium name="Ensembl"/>
        </authorList>
    </citation>
    <scope>IDENTIFICATION</scope>
</reference>
<sequence length="467" mass="52353">MTKPLLANQSSARKRRLPSRWSGTYLSTCTLTCFRTERLAGAGTEQRDLHLLPSLLPGFSLVLVESIPSTLDYETLTPHHPSIYQAWMDLLGGANSSVEIAAFYFTLRDSDVHVEDPSSKQGKAVFESLRSLPSRGVKLSIAVNSPQFSQYDTDELARHGADVRYVDMKYLTGGILHTKLWVVDRKHIFVGSANMDWRSLTQVKELGAVLYNCSCLARDLHRIFAIYHILGKDGASIPSKWPADLAAKSGLTHPLKLQLNDTGGQLYLSSSPPALCSSGRTSDLTAILSTIEDAEDFVYIAVMDYEPQCTFCKPKRFWPVIDDALRTAACERRVKVRLLISCWKHSHPAMFVFLDSLRVLSYEPLHCPIEVKLFVVPSEGEQPPIPYAHVNHNKYMVTDRIAYIGTSNWSEDYFTRTAGVGLVVNQSEASAGAPGQTLRQQLEKVFIRDWDSPYVQPLSKHWECSRK</sequence>
<organism evidence="3 4">
    <name type="scientific">Podarcis muralis</name>
    <name type="common">Wall lizard</name>
    <name type="synonym">Lacerta muralis</name>
    <dbReference type="NCBI Taxonomy" id="64176"/>
    <lineage>
        <taxon>Eukaryota</taxon>
        <taxon>Metazoa</taxon>
        <taxon>Chordata</taxon>
        <taxon>Craniata</taxon>
        <taxon>Vertebrata</taxon>
        <taxon>Euteleostomi</taxon>
        <taxon>Lepidosauria</taxon>
        <taxon>Squamata</taxon>
        <taxon>Bifurcata</taxon>
        <taxon>Unidentata</taxon>
        <taxon>Episquamata</taxon>
        <taxon>Laterata</taxon>
        <taxon>Lacertibaenia</taxon>
        <taxon>Lacertidae</taxon>
        <taxon>Podarcis</taxon>
    </lineage>
</organism>
<accession>A0A670JTL8</accession>
<dbReference type="GeneTree" id="ENSGT00950000183059"/>
<dbReference type="InterPro" id="IPR050874">
    <property type="entry name" value="Diverse_PLD-related"/>
</dbReference>
<dbReference type="GO" id="GO:0003824">
    <property type="term" value="F:catalytic activity"/>
    <property type="evidence" value="ECO:0007669"/>
    <property type="project" value="InterPro"/>
</dbReference>
<name>A0A670JTL8_PODMU</name>
<reference evidence="3 4" key="1">
    <citation type="journal article" date="2019" name="Proc. Natl. Acad. Sci. U.S.A.">
        <title>Regulatory changes in pterin and carotenoid genes underlie balanced color polymorphisms in the wall lizard.</title>
        <authorList>
            <person name="Andrade P."/>
            <person name="Pinho C."/>
            <person name="Perez I de Lanuza G."/>
            <person name="Afonso S."/>
            <person name="Brejcha J."/>
            <person name="Rubin C.J."/>
            <person name="Wallerman O."/>
            <person name="Pereira P."/>
            <person name="Sabatino S.J."/>
            <person name="Bellati A."/>
            <person name="Pellitteri-Rosa D."/>
            <person name="Bosakova Z."/>
            <person name="Bunikis I."/>
            <person name="Carretero M.A."/>
            <person name="Feiner N."/>
            <person name="Marsik P."/>
            <person name="Pauperio F."/>
            <person name="Salvi D."/>
            <person name="Soler L."/>
            <person name="While G.M."/>
            <person name="Uller T."/>
            <person name="Font E."/>
            <person name="Andersson L."/>
            <person name="Carneiro M."/>
        </authorList>
    </citation>
    <scope>NUCLEOTIDE SEQUENCE</scope>
</reference>
<proteinExistence type="inferred from homology"/>